<dbReference type="eggNOG" id="COG0476">
    <property type="taxonomic scope" value="Bacteria"/>
</dbReference>
<dbReference type="NCBIfam" id="NF009123">
    <property type="entry name" value="PRK12475.1"/>
    <property type="match status" value="1"/>
</dbReference>
<dbReference type="GO" id="GO:0008641">
    <property type="term" value="F:ubiquitin-like modifier activating enzyme activity"/>
    <property type="evidence" value="ECO:0007669"/>
    <property type="project" value="InterPro"/>
</dbReference>
<reference evidence="3 4" key="1">
    <citation type="submission" date="2013-08" db="EMBL/GenBank/DDBJ databases">
        <authorList>
            <person name="Huang J."/>
            <person name="Wang G."/>
        </authorList>
    </citation>
    <scope>NUCLEOTIDE SEQUENCE [LARGE SCALE GENOMIC DNA]</scope>
    <source>
        <strain evidence="3 4">JSM 076056</strain>
    </source>
</reference>
<feature type="domain" description="THIF-type NAD/FAD binding fold" evidence="2">
    <location>
        <begin position="5"/>
        <end position="241"/>
    </location>
</feature>
<dbReference type="PANTHER" id="PTHR10953:SF102">
    <property type="entry name" value="ADENYLYLTRANSFERASE AND SULFURTRANSFERASE MOCS3"/>
    <property type="match status" value="1"/>
</dbReference>
<dbReference type="GO" id="GO:0016779">
    <property type="term" value="F:nucleotidyltransferase activity"/>
    <property type="evidence" value="ECO:0007669"/>
    <property type="project" value="TreeGrafter"/>
</dbReference>
<dbReference type="CDD" id="cd00757">
    <property type="entry name" value="ThiF_MoeB_HesA_family"/>
    <property type="match status" value="1"/>
</dbReference>
<dbReference type="InterPro" id="IPR045886">
    <property type="entry name" value="ThiF/MoeB/HesA"/>
</dbReference>
<dbReference type="PANTHER" id="PTHR10953">
    <property type="entry name" value="UBIQUITIN-ACTIVATING ENZYME E1"/>
    <property type="match status" value="1"/>
</dbReference>
<dbReference type="EMBL" id="AVPE01000006">
    <property type="protein sequence ID" value="KGX92419.1"/>
    <property type="molecule type" value="Genomic_DNA"/>
</dbReference>
<dbReference type="AlphaFoldDB" id="A0A0A5GK93"/>
<dbReference type="Gene3D" id="3.40.50.720">
    <property type="entry name" value="NAD(P)-binding Rossmann-like Domain"/>
    <property type="match status" value="1"/>
</dbReference>
<sequence length="340" mass="37647">MKERYSRQQLFEPIGKVGQEQLGASHVVIIGAGALGASQAEMLVRAGIGRVTILDRDYVERSNLQRQQLYTEADAEERLPKAVAAERRLRQVNPDVDVNGYVMDVGVEELERFVPEADVVLDATDNFDTRFLINDMAQKHEVPWIYGGCVGSYGLSYTIIPGESPCLRCLLDSVPIGGATCDTVGVIAPAVVTVASYQVTETMKLLVSDHASLRKKLVVFDLWKNHHSEISVENVKKEACPSCGEHATYPSLSYEQQTKVAVLCGRDSVQIRPQVEGSRDLDELSARLARTDGGRVEINPFLLSYTQGEHRFVFFKDGRVLIHGTKDIAEAKTLYHQLLG</sequence>
<dbReference type="SUPFAM" id="SSF69572">
    <property type="entry name" value="Activating enzymes of the ubiquitin-like proteins"/>
    <property type="match status" value="1"/>
</dbReference>
<keyword evidence="4" id="KW-1185">Reference proteome</keyword>
<comment type="similarity">
    <text evidence="1">Belongs to the HesA/MoeB/ThiF family.</text>
</comment>
<protein>
    <submittedName>
        <fullName evidence="3">Thiamine/molybdopterin biosynthesis protein MoeB</fullName>
    </submittedName>
</protein>
<dbReference type="OrthoDB" id="9804286at2"/>
<dbReference type="RefSeq" id="WP_026800426.1">
    <property type="nucleotide sequence ID" value="NZ_AULI01000008.1"/>
</dbReference>
<accession>A0A0A5GK93</accession>
<evidence type="ECO:0000313" key="4">
    <source>
        <dbReference type="Proteomes" id="UP000030528"/>
    </source>
</evidence>
<dbReference type="GO" id="GO:0004792">
    <property type="term" value="F:thiosulfate-cyanide sulfurtransferase activity"/>
    <property type="evidence" value="ECO:0007669"/>
    <property type="project" value="TreeGrafter"/>
</dbReference>
<evidence type="ECO:0000259" key="2">
    <source>
        <dbReference type="Pfam" id="PF00899"/>
    </source>
</evidence>
<evidence type="ECO:0000256" key="1">
    <source>
        <dbReference type="ARBA" id="ARBA00009919"/>
    </source>
</evidence>
<evidence type="ECO:0000313" key="3">
    <source>
        <dbReference type="EMBL" id="KGX92419.1"/>
    </source>
</evidence>
<dbReference type="GO" id="GO:0005829">
    <property type="term" value="C:cytosol"/>
    <property type="evidence" value="ECO:0007669"/>
    <property type="project" value="TreeGrafter"/>
</dbReference>
<gene>
    <name evidence="3" type="ORF">N781_16930</name>
</gene>
<dbReference type="InterPro" id="IPR035985">
    <property type="entry name" value="Ubiquitin-activating_enz"/>
</dbReference>
<dbReference type="InterPro" id="IPR000594">
    <property type="entry name" value="ThiF_NAD_FAD-bd"/>
</dbReference>
<comment type="caution">
    <text evidence="3">The sequence shown here is derived from an EMBL/GenBank/DDBJ whole genome shotgun (WGS) entry which is preliminary data.</text>
</comment>
<dbReference type="STRING" id="1385510.GCA_000425205_02047"/>
<dbReference type="GO" id="GO:0008146">
    <property type="term" value="F:sulfotransferase activity"/>
    <property type="evidence" value="ECO:0007669"/>
    <property type="project" value="TreeGrafter"/>
</dbReference>
<dbReference type="Proteomes" id="UP000030528">
    <property type="component" value="Unassembled WGS sequence"/>
</dbReference>
<dbReference type="FunFam" id="3.40.50.720:FF:000080">
    <property type="entry name" value="Thiazole biosynthesis adenylyltransferase ThiF"/>
    <property type="match status" value="1"/>
</dbReference>
<organism evidence="3 4">
    <name type="scientific">Pontibacillus halophilus JSM 076056 = DSM 19796</name>
    <dbReference type="NCBI Taxonomy" id="1385510"/>
    <lineage>
        <taxon>Bacteria</taxon>
        <taxon>Bacillati</taxon>
        <taxon>Bacillota</taxon>
        <taxon>Bacilli</taxon>
        <taxon>Bacillales</taxon>
        <taxon>Bacillaceae</taxon>
        <taxon>Pontibacillus</taxon>
    </lineage>
</organism>
<proteinExistence type="inferred from homology"/>
<name>A0A0A5GK93_9BACI</name>
<dbReference type="Pfam" id="PF00899">
    <property type="entry name" value="ThiF"/>
    <property type="match status" value="1"/>
</dbReference>